<dbReference type="AlphaFoldDB" id="A0A4D7AW94"/>
<dbReference type="OrthoDB" id="9801194at2"/>
<dbReference type="RefSeq" id="WP_136960776.1">
    <property type="nucleotide sequence ID" value="NZ_CP039690.1"/>
</dbReference>
<evidence type="ECO:0000313" key="3">
    <source>
        <dbReference type="EMBL" id="QCI65329.1"/>
    </source>
</evidence>
<proteinExistence type="predicted"/>
<organism evidence="3 4">
    <name type="scientific">Phreatobacter stygius</name>
    <dbReference type="NCBI Taxonomy" id="1940610"/>
    <lineage>
        <taxon>Bacteria</taxon>
        <taxon>Pseudomonadati</taxon>
        <taxon>Pseudomonadota</taxon>
        <taxon>Alphaproteobacteria</taxon>
        <taxon>Hyphomicrobiales</taxon>
        <taxon>Phreatobacteraceae</taxon>
        <taxon>Phreatobacter</taxon>
    </lineage>
</organism>
<evidence type="ECO:0000256" key="1">
    <source>
        <dbReference type="SAM" id="MobiDB-lite"/>
    </source>
</evidence>
<keyword evidence="2" id="KW-0732">Signal</keyword>
<gene>
    <name evidence="3" type="ORF">E8M01_14585</name>
</gene>
<accession>A0A4D7AW94</accession>
<dbReference type="Proteomes" id="UP000298781">
    <property type="component" value="Chromosome"/>
</dbReference>
<feature type="signal peptide" evidence="2">
    <location>
        <begin position="1"/>
        <end position="19"/>
    </location>
</feature>
<protein>
    <submittedName>
        <fullName evidence="3">Uncharacterized protein</fullName>
    </submittedName>
</protein>
<feature type="region of interest" description="Disordered" evidence="1">
    <location>
        <begin position="68"/>
        <end position="90"/>
    </location>
</feature>
<keyword evidence="4" id="KW-1185">Reference proteome</keyword>
<name>A0A4D7AW94_9HYPH</name>
<dbReference type="EMBL" id="CP039690">
    <property type="protein sequence ID" value="QCI65329.1"/>
    <property type="molecule type" value="Genomic_DNA"/>
</dbReference>
<evidence type="ECO:0000313" key="4">
    <source>
        <dbReference type="Proteomes" id="UP000298781"/>
    </source>
</evidence>
<dbReference type="KEGG" id="pstg:E8M01_14585"/>
<sequence length="144" mass="15588">MSFALSLLVAGQIAGATLAATPAPIDGYRIEQVQYVQDSRGNLRGEGRRFGRGYDVDRSRHGRTTTYRGTGRNFGGGYEQRGNRITGTGTRFGGGYDVERGRIVGTGSNFGAGWERRRSGEWYGTGRNFGRSCPRGSRPPVGCS</sequence>
<feature type="chain" id="PRO_5020639565" evidence="2">
    <location>
        <begin position="20"/>
        <end position="144"/>
    </location>
</feature>
<evidence type="ECO:0000256" key="2">
    <source>
        <dbReference type="SAM" id="SignalP"/>
    </source>
</evidence>
<reference evidence="3 4" key="1">
    <citation type="submission" date="2019-04" db="EMBL/GenBank/DDBJ databases">
        <title>Phreatobacter aquaticus sp. nov.</title>
        <authorList>
            <person name="Choi A."/>
        </authorList>
    </citation>
    <scope>NUCLEOTIDE SEQUENCE [LARGE SCALE GENOMIC DNA]</scope>
    <source>
        <strain evidence="3 4">KCTC 52518</strain>
    </source>
</reference>
<feature type="region of interest" description="Disordered" evidence="1">
    <location>
        <begin position="125"/>
        <end position="144"/>
    </location>
</feature>